<dbReference type="Gene3D" id="3.40.50.150">
    <property type="entry name" value="Vaccinia Virus protein VP39"/>
    <property type="match status" value="1"/>
</dbReference>
<dbReference type="HAMAP" id="MF_00735">
    <property type="entry name" value="Methyltr_PrmA"/>
    <property type="match status" value="1"/>
</dbReference>
<name>A0A5B2VPH4_9BACT</name>
<keyword evidence="8" id="KW-1185">Reference proteome</keyword>
<dbReference type="EC" id="2.1.1.-" evidence="6"/>
<dbReference type="CDD" id="cd02440">
    <property type="entry name" value="AdoMet_MTases"/>
    <property type="match status" value="1"/>
</dbReference>
<sequence>MYPIRISFSCTQRNTLIFSGYLCGMSHIAVTIPCTTELADVLVAELSAAGYEGFEERPGQVIAYIPVADFDEPSLDSLLQSYQLTYTKEEIKQENWNALWESNFEPVMVDDFCGIRAGFHPPFEQALQYEIVITPKMSFGTGHHATTFSVIQLMRQLDFSGKRVFDFGTGTGILAILAAKMGAAQLDAIDIDDWAVENSLENVAGNQTGNINIWRADSLQELTGPYDVILANINRNILLQFMPDMRRLLAPGGHLLLSGIMTEDGPAILESANAQGLTLQQQVGKDNWLAMSLTIS</sequence>
<keyword evidence="5 6" id="KW-0949">S-adenosyl-L-methionine</keyword>
<evidence type="ECO:0000256" key="5">
    <source>
        <dbReference type="ARBA" id="ARBA00022691"/>
    </source>
</evidence>
<reference evidence="7 8" key="2">
    <citation type="submission" date="2019-09" db="EMBL/GenBank/DDBJ databases">
        <authorList>
            <person name="Jin C."/>
        </authorList>
    </citation>
    <scope>NUCLEOTIDE SEQUENCE [LARGE SCALE GENOMIC DNA]</scope>
    <source>
        <strain evidence="7 8">BN140078</strain>
    </source>
</reference>
<comment type="caution">
    <text evidence="7">The sequence shown here is derived from an EMBL/GenBank/DDBJ whole genome shotgun (WGS) entry which is preliminary data.</text>
</comment>
<feature type="binding site" evidence="6">
    <location>
        <position position="168"/>
    </location>
    <ligand>
        <name>S-adenosyl-L-methionine</name>
        <dbReference type="ChEBI" id="CHEBI:59789"/>
    </ligand>
</feature>
<dbReference type="PANTHER" id="PTHR43648:SF1">
    <property type="entry name" value="ELECTRON TRANSFER FLAVOPROTEIN BETA SUBUNIT LYSINE METHYLTRANSFERASE"/>
    <property type="match status" value="1"/>
</dbReference>
<keyword evidence="7" id="KW-0689">Ribosomal protein</keyword>
<evidence type="ECO:0000256" key="1">
    <source>
        <dbReference type="ARBA" id="ARBA00009741"/>
    </source>
</evidence>
<organism evidence="7 8">
    <name type="scientific">Chitinophaga agrisoli</name>
    <dbReference type="NCBI Taxonomy" id="2607653"/>
    <lineage>
        <taxon>Bacteria</taxon>
        <taxon>Pseudomonadati</taxon>
        <taxon>Bacteroidota</taxon>
        <taxon>Chitinophagia</taxon>
        <taxon>Chitinophagales</taxon>
        <taxon>Chitinophagaceae</taxon>
        <taxon>Chitinophaga</taxon>
    </lineage>
</organism>
<comment type="similarity">
    <text evidence="1 6">Belongs to the methyltransferase superfamily. PrmA family.</text>
</comment>
<evidence type="ECO:0000256" key="6">
    <source>
        <dbReference type="HAMAP-Rule" id="MF_00735"/>
    </source>
</evidence>
<evidence type="ECO:0000256" key="4">
    <source>
        <dbReference type="ARBA" id="ARBA00022679"/>
    </source>
</evidence>
<accession>A0A5B2VPH4</accession>
<comment type="subcellular location">
    <subcellularLocation>
        <location evidence="6">Cytoplasm</location>
    </subcellularLocation>
</comment>
<dbReference type="NCBIfam" id="NF001785">
    <property type="entry name" value="PRK00517.2-2"/>
    <property type="match status" value="1"/>
</dbReference>
<dbReference type="InterPro" id="IPR029063">
    <property type="entry name" value="SAM-dependent_MTases_sf"/>
</dbReference>
<keyword evidence="4 6" id="KW-0808">Transferase</keyword>
<evidence type="ECO:0000313" key="7">
    <source>
        <dbReference type="EMBL" id="KAA2240107.1"/>
    </source>
</evidence>
<dbReference type="GO" id="GO:0016279">
    <property type="term" value="F:protein-lysine N-methyltransferase activity"/>
    <property type="evidence" value="ECO:0007669"/>
    <property type="project" value="RHEA"/>
</dbReference>
<dbReference type="SUPFAM" id="SSF53335">
    <property type="entry name" value="S-adenosyl-L-methionine-dependent methyltransferases"/>
    <property type="match status" value="1"/>
</dbReference>
<comment type="function">
    <text evidence="6">Methylates ribosomal protein L11.</text>
</comment>
<evidence type="ECO:0000256" key="2">
    <source>
        <dbReference type="ARBA" id="ARBA00022490"/>
    </source>
</evidence>
<evidence type="ECO:0000313" key="8">
    <source>
        <dbReference type="Proteomes" id="UP000324611"/>
    </source>
</evidence>
<evidence type="ECO:0000256" key="3">
    <source>
        <dbReference type="ARBA" id="ARBA00022603"/>
    </source>
</evidence>
<proteinExistence type="inferred from homology"/>
<dbReference type="InterPro" id="IPR050078">
    <property type="entry name" value="Ribosomal_L11_MeTrfase_PrmA"/>
</dbReference>
<reference evidence="7 8" key="1">
    <citation type="submission" date="2019-09" db="EMBL/GenBank/DDBJ databases">
        <title>Chitinophaga ginsengihumi sp. nov., isolated from soil of ginseng rhizosphere.</title>
        <authorList>
            <person name="Lee J."/>
        </authorList>
    </citation>
    <scope>NUCLEOTIDE SEQUENCE [LARGE SCALE GENOMIC DNA]</scope>
    <source>
        <strain evidence="7 8">BN140078</strain>
    </source>
</reference>
<keyword evidence="2 6" id="KW-0963">Cytoplasm</keyword>
<gene>
    <name evidence="6" type="primary">prmA</name>
    <name evidence="7" type="ORF">F0L74_28475</name>
</gene>
<dbReference type="Proteomes" id="UP000324611">
    <property type="component" value="Unassembled WGS sequence"/>
</dbReference>
<feature type="binding site" evidence="6">
    <location>
        <position position="232"/>
    </location>
    <ligand>
        <name>S-adenosyl-L-methionine</name>
        <dbReference type="ChEBI" id="CHEBI:59789"/>
    </ligand>
</feature>
<dbReference type="Pfam" id="PF06325">
    <property type="entry name" value="PrmA"/>
    <property type="match status" value="1"/>
</dbReference>
<dbReference type="InterPro" id="IPR004498">
    <property type="entry name" value="Ribosomal_PrmA_MeTrfase"/>
</dbReference>
<dbReference type="GO" id="GO:0005840">
    <property type="term" value="C:ribosome"/>
    <property type="evidence" value="ECO:0007669"/>
    <property type="project" value="UniProtKB-KW"/>
</dbReference>
<dbReference type="PANTHER" id="PTHR43648">
    <property type="entry name" value="ELECTRON TRANSFER FLAVOPROTEIN BETA SUBUNIT LYSINE METHYLTRANSFERASE"/>
    <property type="match status" value="1"/>
</dbReference>
<dbReference type="GO" id="GO:0032259">
    <property type="term" value="P:methylation"/>
    <property type="evidence" value="ECO:0007669"/>
    <property type="project" value="UniProtKB-KW"/>
</dbReference>
<keyword evidence="7" id="KW-0687">Ribonucleoprotein</keyword>
<keyword evidence="3 6" id="KW-0489">Methyltransferase</keyword>
<comment type="catalytic activity">
    <reaction evidence="6">
        <text>L-lysyl-[protein] + 3 S-adenosyl-L-methionine = N(6),N(6),N(6)-trimethyl-L-lysyl-[protein] + 3 S-adenosyl-L-homocysteine + 3 H(+)</text>
        <dbReference type="Rhea" id="RHEA:54192"/>
        <dbReference type="Rhea" id="RHEA-COMP:9752"/>
        <dbReference type="Rhea" id="RHEA-COMP:13826"/>
        <dbReference type="ChEBI" id="CHEBI:15378"/>
        <dbReference type="ChEBI" id="CHEBI:29969"/>
        <dbReference type="ChEBI" id="CHEBI:57856"/>
        <dbReference type="ChEBI" id="CHEBI:59789"/>
        <dbReference type="ChEBI" id="CHEBI:61961"/>
    </reaction>
</comment>
<dbReference type="GO" id="GO:0005737">
    <property type="term" value="C:cytoplasm"/>
    <property type="evidence" value="ECO:0007669"/>
    <property type="project" value="UniProtKB-SubCell"/>
</dbReference>
<dbReference type="AlphaFoldDB" id="A0A5B2VPH4"/>
<feature type="binding site" evidence="6">
    <location>
        <position position="190"/>
    </location>
    <ligand>
        <name>S-adenosyl-L-methionine</name>
        <dbReference type="ChEBI" id="CHEBI:59789"/>
    </ligand>
</feature>
<protein>
    <recommendedName>
        <fullName evidence="6">Ribosomal protein L11 methyltransferase</fullName>
        <shortName evidence="6">L11 Mtase</shortName>
        <ecNumber evidence="6">2.1.1.-</ecNumber>
    </recommendedName>
</protein>
<feature type="binding site" evidence="6">
    <location>
        <position position="147"/>
    </location>
    <ligand>
        <name>S-adenosyl-L-methionine</name>
        <dbReference type="ChEBI" id="CHEBI:59789"/>
    </ligand>
</feature>
<dbReference type="EMBL" id="VUOC01000004">
    <property type="protein sequence ID" value="KAA2240107.1"/>
    <property type="molecule type" value="Genomic_DNA"/>
</dbReference>